<feature type="region of interest" description="Disordered" evidence="8">
    <location>
        <begin position="1"/>
        <end position="109"/>
    </location>
</feature>
<feature type="compositionally biased region" description="Basic and acidic residues" evidence="8">
    <location>
        <begin position="34"/>
        <end position="64"/>
    </location>
</feature>
<evidence type="ECO:0000256" key="2">
    <source>
        <dbReference type="ARBA" id="ARBA00006168"/>
    </source>
</evidence>
<dbReference type="GO" id="GO:0003689">
    <property type="term" value="F:DNA clamp loader activity"/>
    <property type="evidence" value="ECO:0007669"/>
    <property type="project" value="TreeGrafter"/>
</dbReference>
<keyword evidence="5" id="KW-0067">ATP-binding</keyword>
<keyword evidence="3" id="KW-0547">Nucleotide-binding</keyword>
<feature type="compositionally biased region" description="Basic and acidic residues" evidence="8">
    <location>
        <begin position="1"/>
        <end position="11"/>
    </location>
</feature>
<evidence type="ECO:0000313" key="11">
    <source>
        <dbReference type="Proteomes" id="UP001149090"/>
    </source>
</evidence>
<feature type="domain" description="Checkpoint protein RAD24-like helical bundle" evidence="9">
    <location>
        <begin position="493"/>
        <end position="611"/>
    </location>
</feature>
<keyword evidence="6" id="KW-0539">Nucleus</keyword>
<comment type="similarity">
    <text evidence="2">Belongs to the rad17/RAD24 family.</text>
</comment>
<evidence type="ECO:0000256" key="1">
    <source>
        <dbReference type="ARBA" id="ARBA00004123"/>
    </source>
</evidence>
<feature type="compositionally biased region" description="Basic and acidic residues" evidence="8">
    <location>
        <begin position="94"/>
        <end position="109"/>
    </location>
</feature>
<evidence type="ECO:0000256" key="3">
    <source>
        <dbReference type="ARBA" id="ARBA00022741"/>
    </source>
</evidence>
<dbReference type="PANTHER" id="PTHR12172">
    <property type="entry name" value="CELL CYCLE CHECKPOINT PROTEIN RAD17"/>
    <property type="match status" value="1"/>
</dbReference>
<dbReference type="InterPro" id="IPR057927">
    <property type="entry name" value="RAD24-like_helical"/>
</dbReference>
<comment type="subcellular location">
    <subcellularLocation>
        <location evidence="1">Nucleus</location>
    </subcellularLocation>
</comment>
<organism evidence="10 11">
    <name type="scientific">Anaeramoeba ignava</name>
    <name type="common">Anaerobic marine amoeba</name>
    <dbReference type="NCBI Taxonomy" id="1746090"/>
    <lineage>
        <taxon>Eukaryota</taxon>
        <taxon>Metamonada</taxon>
        <taxon>Anaeramoebidae</taxon>
        <taxon>Anaeramoeba</taxon>
    </lineage>
</organism>
<dbReference type="GO" id="GO:0006281">
    <property type="term" value="P:DNA repair"/>
    <property type="evidence" value="ECO:0007669"/>
    <property type="project" value="InterPro"/>
</dbReference>
<dbReference type="GO" id="GO:0005524">
    <property type="term" value="F:ATP binding"/>
    <property type="evidence" value="ECO:0007669"/>
    <property type="project" value="UniProtKB-KW"/>
</dbReference>
<dbReference type="GO" id="GO:0003682">
    <property type="term" value="F:chromatin binding"/>
    <property type="evidence" value="ECO:0007669"/>
    <property type="project" value="TreeGrafter"/>
</dbReference>
<proteinExistence type="inferred from homology"/>
<keyword evidence="7" id="KW-0131">Cell cycle</keyword>
<evidence type="ECO:0000256" key="4">
    <source>
        <dbReference type="ARBA" id="ARBA00022763"/>
    </source>
</evidence>
<evidence type="ECO:0000259" key="9">
    <source>
        <dbReference type="Pfam" id="PF25812"/>
    </source>
</evidence>
<dbReference type="GO" id="GO:0000077">
    <property type="term" value="P:DNA damage checkpoint signaling"/>
    <property type="evidence" value="ECO:0007669"/>
    <property type="project" value="TreeGrafter"/>
</dbReference>
<dbReference type="AlphaFoldDB" id="A0A9Q0L9C6"/>
<gene>
    <name evidence="10" type="ORF">M0811_02424</name>
</gene>
<dbReference type="OrthoDB" id="10265971at2759"/>
<protein>
    <submittedName>
        <fullName evidence="10">Cell cycle checkpoint protein rad17</fullName>
    </submittedName>
</protein>
<feature type="compositionally biased region" description="Basic residues" evidence="8">
    <location>
        <begin position="12"/>
        <end position="33"/>
    </location>
</feature>
<reference evidence="10" key="1">
    <citation type="submission" date="2022-10" db="EMBL/GenBank/DDBJ databases">
        <title>Novel sulphate-reducing endosymbionts in the free-living metamonad Anaeramoeba.</title>
        <authorList>
            <person name="Jerlstrom-Hultqvist J."/>
            <person name="Cepicka I."/>
            <person name="Gallot-Lavallee L."/>
            <person name="Salas-Leiva D."/>
            <person name="Curtis B.A."/>
            <person name="Zahonova K."/>
            <person name="Pipaliya S."/>
            <person name="Dacks J."/>
            <person name="Roger A.J."/>
        </authorList>
    </citation>
    <scope>NUCLEOTIDE SEQUENCE</scope>
    <source>
        <strain evidence="10">BMAN</strain>
    </source>
</reference>
<keyword evidence="11" id="KW-1185">Reference proteome</keyword>
<dbReference type="PANTHER" id="PTHR12172:SF0">
    <property type="entry name" value="CELL CYCLE CHECKPOINT PROTEIN RAD17"/>
    <property type="match status" value="1"/>
</dbReference>
<keyword evidence="4" id="KW-0227">DNA damage</keyword>
<evidence type="ECO:0000256" key="5">
    <source>
        <dbReference type="ARBA" id="ARBA00022840"/>
    </source>
</evidence>
<dbReference type="InterPro" id="IPR004582">
    <property type="entry name" value="Checkpoint_prot_Rad17_Rad24"/>
</dbReference>
<sequence>MSSKVKENDKIKGKKKKKHSNKKHKKHHKKEKKNSKQKEKNQKNNKKQEKNKRISLKDLEKQINENESISNPTKKQIKFEPLKLSQNQKKRKKKEETKETKETKEKIEENLQKKPQTLIHQNIFSQFHPRKNSKLKQLKITQNFNSQLGSSQNSSNSFNIHQIVRNKNNTQKEYHPKTKLKHNLNFLQRLIPKTESDLCINPKKIQEIKNWMVQALKEIKIRNGGRLLILTGSSGIGKTIVIEVLAKSLKCEVCEWKESTEISKKDIDGNNIIPYESRLEDLEQFLYESEKFPSLVIEKIKNISLNSKNENENENEKEKDKDKNNEIPKQEFLSKIIMLEELPFFNSFEQKQRFQNMISRYLLEGVFPLVLIISDHFISRDTRSNSQNLKYGAWSILSKEIINSPLVKHIRMNPIARSYILKVLKKINLNENLKISHNVLSMISQHANGDIRQALILLQLLCLDMEAKKIKNIKPKNEEFDLDFFKKFGRGFSLGIFHSIGKIIFGKRNETNSQEVNKRPSLKFDIEEVIAQSGVDSSTFSLFLHENYLDYSENIEDVSFASEFFSNFDVLITQNWRDDYQTHLKYSELTSRAVIESNYHSMKQFHENSKSKFIRYGFHSPQIFQQNRKLKQNLEETKLLFQMKTSRFSFETPRVSTNLGNLTFRTLTVEMFPYLIKNLSKSTKLSINQQIFLSNFSTYKLNPKFIERQKITERNYMEMNDFDFQEQFEEQLNSKANGQENDFQNEENDLNEYLKIDDIVN</sequence>
<feature type="compositionally biased region" description="Polar residues" evidence="8">
    <location>
        <begin position="65"/>
        <end position="74"/>
    </location>
</feature>
<dbReference type="Gene3D" id="1.10.8.60">
    <property type="match status" value="1"/>
</dbReference>
<dbReference type="InterPro" id="IPR027417">
    <property type="entry name" value="P-loop_NTPase"/>
</dbReference>
<dbReference type="Gene3D" id="3.40.50.300">
    <property type="entry name" value="P-loop containing nucleotide triphosphate hydrolases"/>
    <property type="match status" value="1"/>
</dbReference>
<accession>A0A9Q0L9C6</accession>
<evidence type="ECO:0000256" key="6">
    <source>
        <dbReference type="ARBA" id="ARBA00023242"/>
    </source>
</evidence>
<evidence type="ECO:0000313" key="10">
    <source>
        <dbReference type="EMBL" id="KAJ5068491.1"/>
    </source>
</evidence>
<dbReference type="EMBL" id="JAPDFW010000114">
    <property type="protein sequence ID" value="KAJ5068491.1"/>
    <property type="molecule type" value="Genomic_DNA"/>
</dbReference>
<dbReference type="Pfam" id="PF03215">
    <property type="entry name" value="Rad17"/>
    <property type="match status" value="1"/>
</dbReference>
<evidence type="ECO:0000256" key="8">
    <source>
        <dbReference type="SAM" id="MobiDB-lite"/>
    </source>
</evidence>
<dbReference type="GO" id="GO:0005634">
    <property type="term" value="C:nucleus"/>
    <property type="evidence" value="ECO:0007669"/>
    <property type="project" value="UniProtKB-SubCell"/>
</dbReference>
<dbReference type="OMA" id="NIMERHI"/>
<dbReference type="Proteomes" id="UP001149090">
    <property type="component" value="Unassembled WGS sequence"/>
</dbReference>
<evidence type="ECO:0000256" key="7">
    <source>
        <dbReference type="ARBA" id="ARBA00023306"/>
    </source>
</evidence>
<dbReference type="Pfam" id="PF25812">
    <property type="entry name" value="RAD24_helical"/>
    <property type="match status" value="1"/>
</dbReference>
<name>A0A9Q0L9C6_ANAIG</name>
<comment type="caution">
    <text evidence="10">The sequence shown here is derived from an EMBL/GenBank/DDBJ whole genome shotgun (WGS) entry which is preliminary data.</text>
</comment>
<dbReference type="SUPFAM" id="SSF52540">
    <property type="entry name" value="P-loop containing nucleoside triphosphate hydrolases"/>
    <property type="match status" value="1"/>
</dbReference>
<dbReference type="GO" id="GO:0033314">
    <property type="term" value="P:mitotic DNA replication checkpoint signaling"/>
    <property type="evidence" value="ECO:0007669"/>
    <property type="project" value="TreeGrafter"/>
</dbReference>